<sequence length="403" mass="40488">MLGPYRQILSLPGALAFSAAGLLARFPGGMISLGIILMLSALTGSYATAGSVAATFVVAQAVCAPQLARLVDRHGQARVMAPSLTLSAAGLLGLVLAAVAGAPAWTLYATAVVAGATVGAMGALVRARWSQVVQNPGELHRAFSLESALDEFTFVVGPVVATMLATGVAPWAGLVLALVLVVGGGYTFLAQRATEPPLVVLEGRAARGSAMRSAAMVGLVGVFIFVGSIFGASDVATVAFTAEQGRPGAAGILLGIFATGSMIAGLLYGAKVWEGPAWRRFLLGVVVLAVGSGLFLLVGSLAVMAAVMFVTGFAISPTIINGNAIIQHIVAPGRLTEGLTWLSTGINLGVSAGASVAGAMIDRAGSAGGFGTVAVSGLLAVLAALFTAPVLRRRAGRDHPHVP</sequence>
<dbReference type="InterPro" id="IPR036259">
    <property type="entry name" value="MFS_trans_sf"/>
</dbReference>
<dbReference type="RefSeq" id="WP_226909756.1">
    <property type="nucleotide sequence ID" value="NZ_BAAAOT010000021.1"/>
</dbReference>
<feature type="transmembrane region" description="Helical" evidence="5">
    <location>
        <begin position="367"/>
        <end position="391"/>
    </location>
</feature>
<comment type="caution">
    <text evidence="7">The sequence shown here is derived from an EMBL/GenBank/DDBJ whole genome shotgun (WGS) entry which is preliminary data.</text>
</comment>
<evidence type="ECO:0000313" key="8">
    <source>
        <dbReference type="Proteomes" id="UP000429644"/>
    </source>
</evidence>
<dbReference type="Pfam" id="PF07690">
    <property type="entry name" value="MFS_1"/>
    <property type="match status" value="1"/>
</dbReference>
<dbReference type="PROSITE" id="PS50850">
    <property type="entry name" value="MFS"/>
    <property type="match status" value="1"/>
</dbReference>
<reference evidence="7 8" key="1">
    <citation type="submission" date="2019-10" db="EMBL/GenBank/DDBJ databases">
        <title>Georgenia wutianyii sp. nov. and Georgenia yuyongxinii sp. nov. isolated from plateau pika (Ochotona curzoniae) in the Qinghai-Tibet plateau of China.</title>
        <authorList>
            <person name="Tian Z."/>
        </authorList>
    </citation>
    <scope>NUCLEOTIDE SEQUENCE [LARGE SCALE GENOMIC DNA]</scope>
    <source>
        <strain evidence="7 8">JCM 15130</strain>
    </source>
</reference>
<proteinExistence type="predicted"/>
<protein>
    <submittedName>
        <fullName evidence="7">MFS transporter</fullName>
    </submittedName>
</protein>
<feature type="transmembrane region" description="Helical" evidence="5">
    <location>
        <begin position="338"/>
        <end position="361"/>
    </location>
</feature>
<feature type="transmembrane region" description="Helical" evidence="5">
    <location>
        <begin position="250"/>
        <end position="269"/>
    </location>
</feature>
<feature type="transmembrane region" description="Helical" evidence="5">
    <location>
        <begin position="281"/>
        <end position="298"/>
    </location>
</feature>
<evidence type="ECO:0000313" key="7">
    <source>
        <dbReference type="EMBL" id="MPV89980.1"/>
    </source>
</evidence>
<evidence type="ECO:0000256" key="5">
    <source>
        <dbReference type="SAM" id="Phobius"/>
    </source>
</evidence>
<feature type="transmembrane region" description="Helical" evidence="5">
    <location>
        <begin position="79"/>
        <end position="99"/>
    </location>
</feature>
<dbReference type="GO" id="GO:0022857">
    <property type="term" value="F:transmembrane transporter activity"/>
    <property type="evidence" value="ECO:0007669"/>
    <property type="project" value="InterPro"/>
</dbReference>
<dbReference type="InterPro" id="IPR020846">
    <property type="entry name" value="MFS_dom"/>
</dbReference>
<dbReference type="GO" id="GO:0005886">
    <property type="term" value="C:plasma membrane"/>
    <property type="evidence" value="ECO:0007669"/>
    <property type="project" value="UniProtKB-SubCell"/>
</dbReference>
<dbReference type="SUPFAM" id="SSF103473">
    <property type="entry name" value="MFS general substrate transporter"/>
    <property type="match status" value="1"/>
</dbReference>
<feature type="transmembrane region" description="Helical" evidence="5">
    <location>
        <begin position="304"/>
        <end position="326"/>
    </location>
</feature>
<keyword evidence="4 5" id="KW-0472">Membrane</keyword>
<dbReference type="PANTHER" id="PTHR23542:SF1">
    <property type="entry name" value="MAJOR FACILITATOR SUPERFAMILY (MFS) PROFILE DOMAIN-CONTAINING PROTEIN"/>
    <property type="match status" value="1"/>
</dbReference>
<keyword evidence="3 5" id="KW-1133">Transmembrane helix</keyword>
<feature type="transmembrane region" description="Helical" evidence="5">
    <location>
        <begin position="210"/>
        <end position="230"/>
    </location>
</feature>
<evidence type="ECO:0000256" key="3">
    <source>
        <dbReference type="ARBA" id="ARBA00022989"/>
    </source>
</evidence>
<gene>
    <name evidence="7" type="ORF">GB882_15000</name>
</gene>
<feature type="transmembrane region" description="Helical" evidence="5">
    <location>
        <begin position="34"/>
        <end position="58"/>
    </location>
</feature>
<dbReference type="PANTHER" id="PTHR23542">
    <property type="match status" value="1"/>
</dbReference>
<dbReference type="Proteomes" id="UP000429644">
    <property type="component" value="Unassembled WGS sequence"/>
</dbReference>
<dbReference type="AlphaFoldDB" id="A0A7J9V1G3"/>
<feature type="domain" description="Major facilitator superfamily (MFS) profile" evidence="6">
    <location>
        <begin position="214"/>
        <end position="403"/>
    </location>
</feature>
<comment type="subcellular location">
    <subcellularLocation>
        <location evidence="1">Cell membrane</location>
        <topology evidence="1">Multi-pass membrane protein</topology>
    </subcellularLocation>
</comment>
<keyword evidence="2 5" id="KW-0812">Transmembrane</keyword>
<evidence type="ECO:0000256" key="4">
    <source>
        <dbReference type="ARBA" id="ARBA00023136"/>
    </source>
</evidence>
<keyword evidence="8" id="KW-1185">Reference proteome</keyword>
<name>A0A7J9V1G3_9MICO</name>
<organism evidence="7 8">
    <name type="scientific">Georgenia ruanii</name>
    <dbReference type="NCBI Taxonomy" id="348442"/>
    <lineage>
        <taxon>Bacteria</taxon>
        <taxon>Bacillati</taxon>
        <taxon>Actinomycetota</taxon>
        <taxon>Actinomycetes</taxon>
        <taxon>Micrococcales</taxon>
        <taxon>Bogoriellaceae</taxon>
        <taxon>Georgenia</taxon>
    </lineage>
</organism>
<evidence type="ECO:0000256" key="2">
    <source>
        <dbReference type="ARBA" id="ARBA00022692"/>
    </source>
</evidence>
<evidence type="ECO:0000259" key="6">
    <source>
        <dbReference type="PROSITE" id="PS50850"/>
    </source>
</evidence>
<dbReference type="EMBL" id="WHPD01003238">
    <property type="protein sequence ID" value="MPV89980.1"/>
    <property type="molecule type" value="Genomic_DNA"/>
</dbReference>
<evidence type="ECO:0000256" key="1">
    <source>
        <dbReference type="ARBA" id="ARBA00004651"/>
    </source>
</evidence>
<dbReference type="InterPro" id="IPR011701">
    <property type="entry name" value="MFS"/>
</dbReference>
<dbReference type="Gene3D" id="1.20.1250.20">
    <property type="entry name" value="MFS general substrate transporter like domains"/>
    <property type="match status" value="1"/>
</dbReference>
<feature type="transmembrane region" description="Helical" evidence="5">
    <location>
        <begin position="105"/>
        <end position="127"/>
    </location>
</feature>
<accession>A0A7J9V1G3</accession>
<feature type="transmembrane region" description="Helical" evidence="5">
    <location>
        <begin position="171"/>
        <end position="189"/>
    </location>
</feature>